<proteinExistence type="predicted"/>
<protein>
    <submittedName>
        <fullName evidence="2">Uncharacterized protein</fullName>
    </submittedName>
</protein>
<feature type="transmembrane region" description="Helical" evidence="1">
    <location>
        <begin position="100"/>
        <end position="118"/>
    </location>
</feature>
<feature type="transmembrane region" description="Helical" evidence="1">
    <location>
        <begin position="33"/>
        <end position="54"/>
    </location>
</feature>
<sequence>MKTSKVRLCLASGVLLLLCTAAAHWLVPGLVPDFVRGLLAGIGTGLLVAGLLARHLPDPADASTPALRRRYMREFAPAMAGYTVAILGSIWLLKHHVDDPALRALVALSPIPFVGLAMRAMLRHIRDTDEMQRRIEVESISLATALVSLAYFAAGLLQAAKVIDVPSAMAMIWVFPMLCLVYGLAKIVIARRYG</sequence>
<dbReference type="EMBL" id="BMXY01000003">
    <property type="protein sequence ID" value="GGZ68787.1"/>
    <property type="molecule type" value="Genomic_DNA"/>
</dbReference>
<feature type="transmembrane region" description="Helical" evidence="1">
    <location>
        <begin position="75"/>
        <end position="94"/>
    </location>
</feature>
<dbReference type="RefSeq" id="WP_189450243.1">
    <property type="nucleotide sequence ID" value="NZ_BMXY01000003.1"/>
</dbReference>
<dbReference type="Proteomes" id="UP000643403">
    <property type="component" value="Unassembled WGS sequence"/>
</dbReference>
<evidence type="ECO:0000313" key="3">
    <source>
        <dbReference type="Proteomes" id="UP000643403"/>
    </source>
</evidence>
<reference evidence="3" key="1">
    <citation type="journal article" date="2019" name="Int. J. Syst. Evol. Microbiol.">
        <title>The Global Catalogue of Microorganisms (GCM) 10K type strain sequencing project: providing services to taxonomists for standard genome sequencing and annotation.</title>
        <authorList>
            <consortium name="The Broad Institute Genomics Platform"/>
            <consortium name="The Broad Institute Genome Sequencing Center for Infectious Disease"/>
            <person name="Wu L."/>
            <person name="Ma J."/>
        </authorList>
    </citation>
    <scope>NUCLEOTIDE SEQUENCE [LARGE SCALE GENOMIC DNA]</scope>
    <source>
        <strain evidence="3">KCTC 22558</strain>
    </source>
</reference>
<accession>A0ABQ3C685</accession>
<feature type="transmembrane region" description="Helical" evidence="1">
    <location>
        <begin position="170"/>
        <end position="189"/>
    </location>
</feature>
<keyword evidence="1" id="KW-0812">Transmembrane</keyword>
<keyword evidence="1" id="KW-1133">Transmembrane helix</keyword>
<keyword evidence="3" id="KW-1185">Reference proteome</keyword>
<keyword evidence="1" id="KW-0472">Membrane</keyword>
<gene>
    <name evidence="2" type="ORF">GCM10008101_23880</name>
</gene>
<evidence type="ECO:0000313" key="2">
    <source>
        <dbReference type="EMBL" id="GGZ68787.1"/>
    </source>
</evidence>
<organism evidence="2 3">
    <name type="scientific">Cognatilysobacter xinjiangensis</name>
    <dbReference type="NCBI Taxonomy" id="546892"/>
    <lineage>
        <taxon>Bacteria</taxon>
        <taxon>Pseudomonadati</taxon>
        <taxon>Pseudomonadota</taxon>
        <taxon>Gammaproteobacteria</taxon>
        <taxon>Lysobacterales</taxon>
        <taxon>Lysobacteraceae</taxon>
        <taxon>Cognatilysobacter</taxon>
    </lineage>
</organism>
<feature type="transmembrane region" description="Helical" evidence="1">
    <location>
        <begin position="139"/>
        <end position="158"/>
    </location>
</feature>
<comment type="caution">
    <text evidence="2">The sequence shown here is derived from an EMBL/GenBank/DDBJ whole genome shotgun (WGS) entry which is preliminary data.</text>
</comment>
<evidence type="ECO:0000256" key="1">
    <source>
        <dbReference type="SAM" id="Phobius"/>
    </source>
</evidence>
<name>A0ABQ3C685_9GAMM</name>